<dbReference type="EMBL" id="JAACJN010000059">
    <property type="protein sequence ID" value="KAF5381219.1"/>
    <property type="molecule type" value="Genomic_DNA"/>
</dbReference>
<name>A0A8H5M5A6_9AGAR</name>
<evidence type="ECO:0000313" key="1">
    <source>
        <dbReference type="EMBL" id="KAF5381219.1"/>
    </source>
</evidence>
<accession>A0A8H5M5A6</accession>
<organism evidence="1 2">
    <name type="scientific">Collybiopsis confluens</name>
    <dbReference type="NCBI Taxonomy" id="2823264"/>
    <lineage>
        <taxon>Eukaryota</taxon>
        <taxon>Fungi</taxon>
        <taxon>Dikarya</taxon>
        <taxon>Basidiomycota</taxon>
        <taxon>Agaricomycotina</taxon>
        <taxon>Agaricomycetes</taxon>
        <taxon>Agaricomycetidae</taxon>
        <taxon>Agaricales</taxon>
        <taxon>Marasmiineae</taxon>
        <taxon>Omphalotaceae</taxon>
        <taxon>Collybiopsis</taxon>
    </lineage>
</organism>
<sequence>MVRVSQLPRSFEPFLTPAIDSVSTSCSILLLSPHSRVMHGFITMTAERKQSSRRFHIRIDVEELRERDEGHTEPSGHGFSGDMDLIEAHTLHGDVHDVGDVRGDVDRCYGELEDVGRDVDVDDLPCLQDRVIRELLAMRRWIGSLDTELLAAFAAGRDGRSRKKALGCECVCARFQDRGSIRFWKSQEWSSLLIIIHSNTFCQKLKKWVTGRTRGFASSSPARAFKRSAIVGILQEF</sequence>
<reference evidence="1 2" key="1">
    <citation type="journal article" date="2020" name="ISME J.">
        <title>Uncovering the hidden diversity of litter-decomposition mechanisms in mushroom-forming fungi.</title>
        <authorList>
            <person name="Floudas D."/>
            <person name="Bentzer J."/>
            <person name="Ahren D."/>
            <person name="Johansson T."/>
            <person name="Persson P."/>
            <person name="Tunlid A."/>
        </authorList>
    </citation>
    <scope>NUCLEOTIDE SEQUENCE [LARGE SCALE GENOMIC DNA]</scope>
    <source>
        <strain evidence="1 2">CBS 406.79</strain>
    </source>
</reference>
<keyword evidence="2" id="KW-1185">Reference proteome</keyword>
<protein>
    <submittedName>
        <fullName evidence="1">Uncharacterized protein</fullName>
    </submittedName>
</protein>
<gene>
    <name evidence="1" type="ORF">D9757_007905</name>
</gene>
<dbReference type="Proteomes" id="UP000518752">
    <property type="component" value="Unassembled WGS sequence"/>
</dbReference>
<dbReference type="AlphaFoldDB" id="A0A8H5M5A6"/>
<proteinExistence type="predicted"/>
<evidence type="ECO:0000313" key="2">
    <source>
        <dbReference type="Proteomes" id="UP000518752"/>
    </source>
</evidence>
<comment type="caution">
    <text evidence="1">The sequence shown here is derived from an EMBL/GenBank/DDBJ whole genome shotgun (WGS) entry which is preliminary data.</text>
</comment>